<dbReference type="PANTHER" id="PTHR23079:SF55">
    <property type="entry name" value="RNA-DIRECTED RNA POLYMERASE"/>
    <property type="match status" value="1"/>
</dbReference>
<dbReference type="EC" id="2.7.7.48" evidence="1"/>
<dbReference type="GO" id="GO:0003968">
    <property type="term" value="F:RNA-directed RNA polymerase activity"/>
    <property type="evidence" value="ECO:0007669"/>
    <property type="project" value="UniProtKB-KW"/>
</dbReference>
<feature type="compositionally biased region" description="Basic and acidic residues" evidence="2">
    <location>
        <begin position="1072"/>
        <end position="1081"/>
    </location>
</feature>
<dbReference type="EMBL" id="CAJNOJ010000118">
    <property type="protein sequence ID" value="CAF1148771.1"/>
    <property type="molecule type" value="Genomic_DNA"/>
</dbReference>
<evidence type="ECO:0000313" key="5">
    <source>
        <dbReference type="Proteomes" id="UP000663852"/>
    </source>
</evidence>
<feature type="domain" description="RDRP core" evidence="3">
    <location>
        <begin position="674"/>
        <end position="913"/>
    </location>
</feature>
<dbReference type="OrthoDB" id="6513042at2759"/>
<dbReference type="Proteomes" id="UP000663852">
    <property type="component" value="Unassembled WGS sequence"/>
</dbReference>
<comment type="similarity">
    <text evidence="1">Belongs to the RdRP family.</text>
</comment>
<dbReference type="InterPro" id="IPR007855">
    <property type="entry name" value="RDRP"/>
</dbReference>
<comment type="catalytic activity">
    <reaction evidence="1">
        <text>RNA(n) + a ribonucleoside 5'-triphosphate = RNA(n+1) + diphosphate</text>
        <dbReference type="Rhea" id="RHEA:21248"/>
        <dbReference type="Rhea" id="RHEA-COMP:14527"/>
        <dbReference type="Rhea" id="RHEA-COMP:17342"/>
        <dbReference type="ChEBI" id="CHEBI:33019"/>
        <dbReference type="ChEBI" id="CHEBI:61557"/>
        <dbReference type="ChEBI" id="CHEBI:140395"/>
        <dbReference type="EC" id="2.7.7.48"/>
    </reaction>
</comment>
<proteinExistence type="inferred from homology"/>
<feature type="compositionally biased region" description="Basic residues" evidence="2">
    <location>
        <begin position="917"/>
        <end position="927"/>
    </location>
</feature>
<keyword evidence="1" id="KW-0694">RNA-binding</keyword>
<reference evidence="4" key="1">
    <citation type="submission" date="2021-02" db="EMBL/GenBank/DDBJ databases">
        <authorList>
            <person name="Nowell W R."/>
        </authorList>
    </citation>
    <scope>NUCLEOTIDE SEQUENCE</scope>
</reference>
<accession>A0A814SIX4</accession>
<dbReference type="PANTHER" id="PTHR23079">
    <property type="entry name" value="RNA-DEPENDENT RNA POLYMERASE"/>
    <property type="match status" value="1"/>
</dbReference>
<feature type="domain" description="RDRP core" evidence="3">
    <location>
        <begin position="377"/>
        <end position="661"/>
    </location>
</feature>
<evidence type="ECO:0000313" key="4">
    <source>
        <dbReference type="EMBL" id="CAF1148771.1"/>
    </source>
</evidence>
<feature type="compositionally biased region" description="Basic and acidic residues" evidence="2">
    <location>
        <begin position="1042"/>
        <end position="1056"/>
    </location>
</feature>
<dbReference type="GO" id="GO:0031380">
    <property type="term" value="C:nuclear RNA-directed RNA polymerase complex"/>
    <property type="evidence" value="ECO:0007669"/>
    <property type="project" value="TreeGrafter"/>
</dbReference>
<sequence>MPPKHEKCVNHYDDWDSTVHCSFQNVFTSDTAHLVGGNIQKILGITHFKPREMASQSPLPYDFTCKREEANKIRDELVTITTDSHRHIWFSMQTDPFHYIHNRHSMNNDNQVKTNDYSVYCHFGSMYSWSTFTIHSEDHPSIQEIRILKWQHEPETIRIMSKDKSRQMFIPVRGIHKSILVNLKGRPCVVLMLKHAVTMKRQFTSNGKDITERVCASDSDGFTKILGKSSDILLSFNDPAHTYAFLEELTAETDEYHDKFTINFVTLECKKFNKSGNPLHLPSSAPYKHHYALNMLFSMGYVFSDKYSQKLHHQFSQFNHELFNNLCYYLKDKLNENHCYHIGRVFDDFTAYWKGKCPEKKNSPVELLPYSVGCILITPLRILYERMEATMGNRAIRMTSLGGPDMFVLVHIRDEDGSKLRSFGRAMKSRLKDKMLNGIQVVDKSYRLFGTSTSQLKEMSFWFLANETKTIEEGWRELGDFSAIKNVANYIARIGLYFSSSRRTGIEFKFVDERRFSPDQKLVATRIPDVKTNDNKYCFTDGIGTMSWGVAGLIAVKLNIQLRRREDVPSAYQVRIAGCKGMLAIEPGSRFDQYFIKVRPSMEKFDSPDWNLEICEYSKPLPLKLNNQVIMLLSDLGNRYDKFESYQNQALTNSGQLNEHEELRKVRYSNTTDDLLKNNIPLPLNEARYMFGVVDETKTLKYGQVFIQYKDFDSSDESTYVVVTGDVLVAKMPCLYPGDFRRLTAVDLPELRKCIRDCIVFPQVGSRPHPSEMSGSDLDGDQYWVYWGKLFKIRNMDEPLSYEAATKAIVPNITRQIVVDHIVDSFGAASQGIICDVHLACADYHEKHTRSDDCKYLAELFARAVDAPKTGEQINLDRVYEIEAALPNEYPLFMKKFDKKVRPSDSTPNKLYERAKQHFFSRHRPSHAPRSSSTARRAPSKQQKTNTNSQDTEFEQWLTSQGIQAKSTVEKPCTTTELTSDSDTARDASRKPRITAKPSANSQSIEALPNLVGKLSRKSRPKNVPMDERRPSADSQTSAMSLDHEPSTKPKPEKRSGSKHRRPASRSASVDSRSKVTEEKNSNATAKEPNPQIKLINTAAPAATSLASSTMSSFSDNNANWNIIFNRMKTTAGRVKWNISSNGYFTVDLDGNSSSENNATDKLVSSLSEFGKKSSLPENAQLMLTISSGQLFLKPSPTMTDIKAKNIKELNQLIVDNHVEYVFEENDVKTITKEREPTKKSVAKYVLVCSCYDIAPNKTSLIFDDKKKLIKFMFVSTEWARVVRGGEERHDGLYKIYETEMEIDSKHELFPQYVNSIFKNSKETDLLSGTSPRLTIAMDLLRPSVQIILFKRMVRYEFGPLEQQKSSLFRFDTLSNVQSAFYQVTYIGTEKVNGKVPIRETIEFHATQFQITKKCEQDLKQLLTLPEEFFD</sequence>
<keyword evidence="1" id="KW-0808">Transferase</keyword>
<protein>
    <recommendedName>
        <fullName evidence="1">RNA-dependent RNA polymerase</fullName>
        <ecNumber evidence="1">2.7.7.48</ecNumber>
    </recommendedName>
</protein>
<dbReference type="GO" id="GO:0003723">
    <property type="term" value="F:RNA binding"/>
    <property type="evidence" value="ECO:0007669"/>
    <property type="project" value="UniProtKB-KW"/>
</dbReference>
<dbReference type="GO" id="GO:0030422">
    <property type="term" value="P:siRNA processing"/>
    <property type="evidence" value="ECO:0007669"/>
    <property type="project" value="TreeGrafter"/>
</dbReference>
<dbReference type="InterPro" id="IPR057596">
    <property type="entry name" value="RDRP_core"/>
</dbReference>
<keyword evidence="1" id="KW-0548">Nucleotidyltransferase</keyword>
<evidence type="ECO:0000259" key="3">
    <source>
        <dbReference type="Pfam" id="PF05183"/>
    </source>
</evidence>
<name>A0A814SIX4_ADIRI</name>
<comment type="caution">
    <text evidence="4">The sequence shown here is derived from an EMBL/GenBank/DDBJ whole genome shotgun (WGS) entry which is preliminary data.</text>
</comment>
<feature type="region of interest" description="Disordered" evidence="2">
    <location>
        <begin position="916"/>
        <end position="1094"/>
    </location>
</feature>
<organism evidence="4 5">
    <name type="scientific">Adineta ricciae</name>
    <name type="common">Rotifer</name>
    <dbReference type="NCBI Taxonomy" id="249248"/>
    <lineage>
        <taxon>Eukaryota</taxon>
        <taxon>Metazoa</taxon>
        <taxon>Spiralia</taxon>
        <taxon>Gnathifera</taxon>
        <taxon>Rotifera</taxon>
        <taxon>Eurotatoria</taxon>
        <taxon>Bdelloidea</taxon>
        <taxon>Adinetida</taxon>
        <taxon>Adinetidae</taxon>
        <taxon>Adineta</taxon>
    </lineage>
</organism>
<gene>
    <name evidence="4" type="ORF">EDS130_LOCUS22492</name>
</gene>
<feature type="compositionally biased region" description="Low complexity" evidence="2">
    <location>
        <begin position="928"/>
        <end position="937"/>
    </location>
</feature>
<dbReference type="Pfam" id="PF05183">
    <property type="entry name" value="RdRP"/>
    <property type="match status" value="2"/>
</dbReference>
<evidence type="ECO:0000256" key="1">
    <source>
        <dbReference type="RuleBase" id="RU363098"/>
    </source>
</evidence>
<evidence type="ECO:0000256" key="2">
    <source>
        <dbReference type="SAM" id="MobiDB-lite"/>
    </source>
</evidence>
<keyword evidence="1" id="KW-0696">RNA-directed RNA polymerase</keyword>
<feature type="compositionally biased region" description="Polar residues" evidence="2">
    <location>
        <begin position="941"/>
        <end position="982"/>
    </location>
</feature>